<feature type="non-terminal residue" evidence="4">
    <location>
        <position position="1"/>
    </location>
</feature>
<keyword evidence="1" id="KW-0646">Protease inhibitor</keyword>
<sequence length="73" mass="7669">ENFAQEANSKLMTTILNSHPEGNVAFAPFGILVGVASVYEGTAGKTREQLQAGLGFPANDQVFKAGMEVIIDG</sequence>
<dbReference type="InterPro" id="IPR036186">
    <property type="entry name" value="Serpin_sf"/>
</dbReference>
<evidence type="ECO:0000313" key="4">
    <source>
        <dbReference type="EMBL" id="AEQ35014.1"/>
    </source>
</evidence>
<dbReference type="Gene3D" id="3.30.497.10">
    <property type="entry name" value="Antithrombin, subunit I, domain 2"/>
    <property type="match status" value="1"/>
</dbReference>
<evidence type="ECO:0000256" key="2">
    <source>
        <dbReference type="ARBA" id="ARBA00022900"/>
    </source>
</evidence>
<proteinExistence type="evidence at transcript level"/>
<dbReference type="InterPro" id="IPR042178">
    <property type="entry name" value="Serpin_sf_1"/>
</dbReference>
<reference evidence="4" key="1">
    <citation type="submission" date="2011-08" db="EMBL/GenBank/DDBJ databases">
        <authorList>
            <person name="Kim B.-M."/>
            <person name="Rhee J.-S."/>
            <person name="Lee J.-S."/>
        </authorList>
    </citation>
    <scope>NUCLEOTIDE SEQUENCE</scope>
</reference>
<dbReference type="AlphaFoldDB" id="T1P4A7"/>
<accession>T1P4A7</accession>
<protein>
    <submittedName>
        <fullName evidence="4">Serine proteinase inhibitor</fullName>
    </submittedName>
</protein>
<keyword evidence="2" id="KW-0722">Serine protease inhibitor</keyword>
<feature type="non-terminal residue" evidence="4">
    <location>
        <position position="73"/>
    </location>
</feature>
<dbReference type="InterPro" id="IPR023796">
    <property type="entry name" value="Serpin_dom"/>
</dbReference>
<dbReference type="Pfam" id="PF00079">
    <property type="entry name" value="Serpin"/>
    <property type="match status" value="1"/>
</dbReference>
<evidence type="ECO:0000259" key="3">
    <source>
        <dbReference type="Pfam" id="PF00079"/>
    </source>
</evidence>
<feature type="domain" description="Serpin" evidence="3">
    <location>
        <begin position="10"/>
        <end position="62"/>
    </location>
</feature>
<dbReference type="SUPFAM" id="SSF56574">
    <property type="entry name" value="Serpins"/>
    <property type="match status" value="1"/>
</dbReference>
<organism evidence="4">
    <name type="scientific">Tigriopus japonicus</name>
    <name type="common">Copepod</name>
    <dbReference type="NCBI Taxonomy" id="158387"/>
    <lineage>
        <taxon>Eukaryota</taxon>
        <taxon>Metazoa</taxon>
        <taxon>Ecdysozoa</taxon>
        <taxon>Arthropoda</taxon>
        <taxon>Crustacea</taxon>
        <taxon>Multicrustacea</taxon>
        <taxon>Hexanauplia</taxon>
        <taxon>Copepoda</taxon>
        <taxon>Harpacticoida</taxon>
        <taxon>Harpacticidae</taxon>
        <taxon>Tigriopus</taxon>
    </lineage>
</organism>
<dbReference type="GO" id="GO:0004867">
    <property type="term" value="F:serine-type endopeptidase inhibitor activity"/>
    <property type="evidence" value="ECO:0007669"/>
    <property type="project" value="UniProtKB-KW"/>
</dbReference>
<evidence type="ECO:0000256" key="1">
    <source>
        <dbReference type="ARBA" id="ARBA00022690"/>
    </source>
</evidence>
<dbReference type="EMBL" id="JN634031">
    <property type="protein sequence ID" value="AEQ35014.1"/>
    <property type="molecule type" value="mRNA"/>
</dbReference>
<name>T1P4A7_TIGJA</name>